<organism evidence="4 5">
    <name type="scientific">Prauserella oleivorans</name>
    <dbReference type="NCBI Taxonomy" id="1478153"/>
    <lineage>
        <taxon>Bacteria</taxon>
        <taxon>Bacillati</taxon>
        <taxon>Actinomycetota</taxon>
        <taxon>Actinomycetes</taxon>
        <taxon>Pseudonocardiales</taxon>
        <taxon>Pseudonocardiaceae</taxon>
        <taxon>Prauserella</taxon>
    </lineage>
</organism>
<dbReference type="PANTHER" id="PTHR12001:SF71">
    <property type="entry name" value="(2E,6E)-FARNESYL DIPHOSPHATE SYNTHASE"/>
    <property type="match status" value="1"/>
</dbReference>
<dbReference type="EMBL" id="JBHUOF010000021">
    <property type="protein sequence ID" value="MFD2801120.1"/>
    <property type="molecule type" value="Genomic_DNA"/>
</dbReference>
<evidence type="ECO:0000256" key="1">
    <source>
        <dbReference type="ARBA" id="ARBA00022723"/>
    </source>
</evidence>
<keyword evidence="5" id="KW-1185">Reference proteome</keyword>
<keyword evidence="1" id="KW-0479">Metal-binding</keyword>
<dbReference type="SFLD" id="SFLDS00005">
    <property type="entry name" value="Isoprenoid_Synthase_Type_I"/>
    <property type="match status" value="1"/>
</dbReference>
<dbReference type="RefSeq" id="WP_377391216.1">
    <property type="nucleotide sequence ID" value="NZ_JBHSAN010000024.1"/>
</dbReference>
<comment type="caution">
    <text evidence="4">The sequence shown here is derived from an EMBL/GenBank/DDBJ whole genome shotgun (WGS) entry which is preliminary data.</text>
</comment>
<dbReference type="CDD" id="cd00685">
    <property type="entry name" value="Trans_IPPS_HT"/>
    <property type="match status" value="1"/>
</dbReference>
<accession>A0ABW5WC57</accession>
<keyword evidence="2" id="KW-0460">Magnesium</keyword>
<dbReference type="InterPro" id="IPR000092">
    <property type="entry name" value="Polyprenyl_synt"/>
</dbReference>
<dbReference type="Proteomes" id="UP001597478">
    <property type="component" value="Unassembled WGS sequence"/>
</dbReference>
<dbReference type="PROSITE" id="PS00723">
    <property type="entry name" value="POLYPRENYL_SYNTHASE_1"/>
    <property type="match status" value="1"/>
</dbReference>
<name>A0ABW5WC57_9PSEU</name>
<evidence type="ECO:0000256" key="2">
    <source>
        <dbReference type="ARBA" id="ARBA00022842"/>
    </source>
</evidence>
<dbReference type="Pfam" id="PF00348">
    <property type="entry name" value="polyprenyl_synt"/>
    <property type="match status" value="1"/>
</dbReference>
<sequence length="335" mass="35857">MTVTLPAEVSASQALVRPALRAAVDELPGAMRRVVSYHLGWTDEHGEPADGGGGKALRPALALLAAQAVRARPEVAVPGAVAVELVHNFSLLHDDVMDGDVERRHRPTVWRLFGTPAAILAGDSLLTLAIDVLDRSADPVATRCLTAAVQDLIAGQAADVDFETRLDVDPQECLAMAEGKTAALMRCSAEVGALLGRASPVAARLLAEFGRCLGMAFQLVDDLLGIWGSPEVTGKPVLADLRVRKKSVPVVAALTSGTEDGAALRRLYQQPDPPSEEDLTTMAQLIERSGALDWTRDQARQYVVRATTCLDRLHPPEPIHAALADLTRFVVERDR</sequence>
<dbReference type="Gene3D" id="1.10.600.10">
    <property type="entry name" value="Farnesyl Diphosphate Synthase"/>
    <property type="match status" value="1"/>
</dbReference>
<keyword evidence="3" id="KW-0808">Transferase</keyword>
<dbReference type="SFLD" id="SFLDG01017">
    <property type="entry name" value="Polyprenyl_Transferase_Like"/>
    <property type="match status" value="1"/>
</dbReference>
<gene>
    <name evidence="4" type="ORF">ACFS2C_17140</name>
</gene>
<comment type="similarity">
    <text evidence="3">Belongs to the FPP/GGPP synthase family.</text>
</comment>
<proteinExistence type="inferred from homology"/>
<evidence type="ECO:0000313" key="4">
    <source>
        <dbReference type="EMBL" id="MFD2801120.1"/>
    </source>
</evidence>
<dbReference type="PANTHER" id="PTHR12001">
    <property type="entry name" value="GERANYLGERANYL PYROPHOSPHATE SYNTHASE"/>
    <property type="match status" value="1"/>
</dbReference>
<reference evidence="5" key="1">
    <citation type="journal article" date="2019" name="Int. J. Syst. Evol. Microbiol.">
        <title>The Global Catalogue of Microorganisms (GCM) 10K type strain sequencing project: providing services to taxonomists for standard genome sequencing and annotation.</title>
        <authorList>
            <consortium name="The Broad Institute Genomics Platform"/>
            <consortium name="The Broad Institute Genome Sequencing Center for Infectious Disease"/>
            <person name="Wu L."/>
            <person name="Ma J."/>
        </authorList>
    </citation>
    <scope>NUCLEOTIDE SEQUENCE [LARGE SCALE GENOMIC DNA]</scope>
    <source>
        <strain evidence="5">IBRC-M 10906</strain>
    </source>
</reference>
<dbReference type="PROSITE" id="PS00444">
    <property type="entry name" value="POLYPRENYL_SYNTHASE_2"/>
    <property type="match status" value="1"/>
</dbReference>
<evidence type="ECO:0000256" key="3">
    <source>
        <dbReference type="RuleBase" id="RU004466"/>
    </source>
</evidence>
<dbReference type="InterPro" id="IPR033749">
    <property type="entry name" value="Polyprenyl_synt_CS"/>
</dbReference>
<dbReference type="SUPFAM" id="SSF48576">
    <property type="entry name" value="Terpenoid synthases"/>
    <property type="match status" value="1"/>
</dbReference>
<dbReference type="InterPro" id="IPR008949">
    <property type="entry name" value="Isoprenoid_synthase_dom_sf"/>
</dbReference>
<protein>
    <submittedName>
        <fullName evidence="4">Polyprenyl synthetase family protein</fullName>
    </submittedName>
</protein>
<evidence type="ECO:0000313" key="5">
    <source>
        <dbReference type="Proteomes" id="UP001597478"/>
    </source>
</evidence>